<dbReference type="InterPro" id="IPR010657">
    <property type="entry name" value="ImpA_N"/>
</dbReference>
<dbReference type="EMBL" id="CP076405">
    <property type="protein sequence ID" value="QWQ22670.2"/>
    <property type="molecule type" value="Genomic_DNA"/>
</dbReference>
<evidence type="ECO:0000259" key="3">
    <source>
        <dbReference type="Pfam" id="PF12486"/>
    </source>
</evidence>
<dbReference type="Pfam" id="PF06812">
    <property type="entry name" value="ImpA_N"/>
    <property type="match status" value="1"/>
</dbReference>
<evidence type="ECO:0000259" key="2">
    <source>
        <dbReference type="Pfam" id="PF06812"/>
    </source>
</evidence>
<dbReference type="AlphaFoldDB" id="A0AAJ4NMJ1"/>
<gene>
    <name evidence="4" type="ORF">KOF27_12915</name>
</gene>
<dbReference type="PANTHER" id="PTHR37024">
    <property type="entry name" value="TYPE VI SECRETION SYSTEM DUF2094 AND IMPA-RELATED DOMAIN PROTEIN"/>
    <property type="match status" value="1"/>
</dbReference>
<sequence>MKSEHLVIKIGSSPLDTPEFIALKTEFNKLSHPARPEVSWTLIESLCLSLFKNHGIDLQSGAYYTIARLQRHGLSGFTEGCELLASVIVTHWDALWPEKPNQRTEALNWFNTKASALLRQQTYETKDLRLVYRSERALQLIIDKLAKTTWEKLPKIENLLWFFQNLAKQLEKQEEYAKQTTSESVTLPPLVYIQQPAKQVEQPSPTFIFEPPEPASTLTVTTKKMSATRGFIWGCVLSSALFLVSGFSAYVYFKHEMEAITSIPEGAVAKWLFKPEINTYEYHLALLEKRSPLANLKLIENMQEKAKSYWPADADQAYFSRNWQNQYEARLENMPINDSWSETAMLLQQLSNKIIQQEKNRGSFTLSYLKTAIYDIQKQHNKVEPIEEKLRQLSLQIKNGQPVPPATLINIDNKINGLLARYYELQKQAEQKGLKPSSYSSFGLSHEWNKIY</sequence>
<dbReference type="Proteomes" id="UP000682358">
    <property type="component" value="Chromosome"/>
</dbReference>
<keyword evidence="1" id="KW-0812">Transmembrane</keyword>
<name>A0AAJ4NMJ1_PRORE</name>
<reference evidence="4" key="1">
    <citation type="submission" date="2021-06" db="EMBL/GenBank/DDBJ databases">
        <title>Emergence of genetically related NDM-1-producing Providencia rettgeri strains in Argentina.</title>
        <authorList>
            <person name="Pasteran F."/>
            <person name="Meo A."/>
            <person name="Gomez S."/>
            <person name="Derdoy L."/>
            <person name="Albronoz E."/>
            <person name="Faccone D."/>
            <person name="Guerriero L."/>
            <person name="Archuby D."/>
            <person name="Tarzia A."/>
            <person name="Lopez M."/>
            <person name="Corso A."/>
        </authorList>
    </citation>
    <scope>NUCLEOTIDE SEQUENCE</scope>
    <source>
        <strain evidence="4">PreM15628</strain>
    </source>
</reference>
<organism evidence="4 5">
    <name type="scientific">Providencia rettgeri</name>
    <dbReference type="NCBI Taxonomy" id="587"/>
    <lineage>
        <taxon>Bacteria</taxon>
        <taxon>Pseudomonadati</taxon>
        <taxon>Pseudomonadota</taxon>
        <taxon>Gammaproteobacteria</taxon>
        <taxon>Enterobacterales</taxon>
        <taxon>Morganellaceae</taxon>
        <taxon>Providencia</taxon>
    </lineage>
</organism>
<evidence type="ECO:0000256" key="1">
    <source>
        <dbReference type="SAM" id="Phobius"/>
    </source>
</evidence>
<feature type="transmembrane region" description="Helical" evidence="1">
    <location>
        <begin position="231"/>
        <end position="253"/>
    </location>
</feature>
<feature type="domain" description="ImpA N-terminal" evidence="2">
    <location>
        <begin position="11"/>
        <end position="111"/>
    </location>
</feature>
<dbReference type="PANTHER" id="PTHR37024:SF5">
    <property type="entry name" value="IMPA N-TERMINAL DOMAIN-CONTAINING PROTEIN"/>
    <property type="match status" value="1"/>
</dbReference>
<accession>A0AAJ4NMJ1</accession>
<keyword evidence="1" id="KW-1133">Transmembrane helix</keyword>
<dbReference type="InterPro" id="IPR021069">
    <property type="entry name" value="ImpA_C"/>
</dbReference>
<proteinExistence type="predicted"/>
<keyword evidence="1" id="KW-0472">Membrane</keyword>
<evidence type="ECO:0000313" key="5">
    <source>
        <dbReference type="Proteomes" id="UP000682358"/>
    </source>
</evidence>
<protein>
    <submittedName>
        <fullName evidence="4">VasL domain-containing protein</fullName>
    </submittedName>
</protein>
<evidence type="ECO:0000313" key="4">
    <source>
        <dbReference type="EMBL" id="QWQ22670.2"/>
    </source>
</evidence>
<feature type="domain" description="ImpA C-terminal" evidence="3">
    <location>
        <begin position="282"/>
        <end position="426"/>
    </location>
</feature>
<dbReference type="Pfam" id="PF12486">
    <property type="entry name" value="VasL"/>
    <property type="match status" value="1"/>
</dbReference>